<keyword evidence="4 8" id="KW-1133">Transmembrane helix</keyword>
<dbReference type="Pfam" id="PF04977">
    <property type="entry name" value="DivIC"/>
    <property type="match status" value="1"/>
</dbReference>
<protein>
    <submittedName>
        <fullName evidence="9">Septum formation initiator protein</fullName>
    </submittedName>
</protein>
<evidence type="ECO:0000256" key="1">
    <source>
        <dbReference type="ARBA" id="ARBA00022475"/>
    </source>
</evidence>
<accession>A0A2L0EVC5</accession>
<dbReference type="PANTHER" id="PTHR37485">
    <property type="entry name" value="CELL DIVISION PROTEIN FTSB"/>
    <property type="match status" value="1"/>
</dbReference>
<dbReference type="PANTHER" id="PTHR37485:SF1">
    <property type="entry name" value="CELL DIVISION PROTEIN FTSB"/>
    <property type="match status" value="1"/>
</dbReference>
<dbReference type="InterPro" id="IPR023081">
    <property type="entry name" value="Cell_div_FtsB"/>
</dbReference>
<dbReference type="InterPro" id="IPR007060">
    <property type="entry name" value="FtsL/DivIC"/>
</dbReference>
<keyword evidence="1" id="KW-1003">Cell membrane</keyword>
<evidence type="ECO:0000313" key="9">
    <source>
        <dbReference type="EMBL" id="AUX43258.1"/>
    </source>
</evidence>
<evidence type="ECO:0000256" key="4">
    <source>
        <dbReference type="ARBA" id="ARBA00022989"/>
    </source>
</evidence>
<gene>
    <name evidence="9" type="ORF">SOCE26_047020</name>
</gene>
<dbReference type="EMBL" id="CP012673">
    <property type="protein sequence ID" value="AUX43258.1"/>
    <property type="molecule type" value="Genomic_DNA"/>
</dbReference>
<dbReference type="GO" id="GO:0030428">
    <property type="term" value="C:cell septum"/>
    <property type="evidence" value="ECO:0007669"/>
    <property type="project" value="TreeGrafter"/>
</dbReference>
<evidence type="ECO:0000256" key="7">
    <source>
        <dbReference type="SAM" id="Coils"/>
    </source>
</evidence>
<evidence type="ECO:0000256" key="2">
    <source>
        <dbReference type="ARBA" id="ARBA00022618"/>
    </source>
</evidence>
<name>A0A2L0EVC5_SORCE</name>
<evidence type="ECO:0000256" key="5">
    <source>
        <dbReference type="ARBA" id="ARBA00023136"/>
    </source>
</evidence>
<reference evidence="9 10" key="1">
    <citation type="submission" date="2015-09" db="EMBL/GenBank/DDBJ databases">
        <title>Sorangium comparison.</title>
        <authorList>
            <person name="Zaburannyi N."/>
            <person name="Bunk B."/>
            <person name="Overmann J."/>
            <person name="Mueller R."/>
        </authorList>
    </citation>
    <scope>NUCLEOTIDE SEQUENCE [LARGE SCALE GENOMIC DNA]</scope>
    <source>
        <strain evidence="9 10">So ce26</strain>
    </source>
</reference>
<keyword evidence="3 8" id="KW-0812">Transmembrane</keyword>
<feature type="coiled-coil region" evidence="7">
    <location>
        <begin position="49"/>
        <end position="83"/>
    </location>
</feature>
<evidence type="ECO:0000256" key="8">
    <source>
        <dbReference type="SAM" id="Phobius"/>
    </source>
</evidence>
<feature type="transmembrane region" description="Helical" evidence="8">
    <location>
        <begin position="20"/>
        <end position="41"/>
    </location>
</feature>
<organism evidence="9 10">
    <name type="scientific">Sorangium cellulosum</name>
    <name type="common">Polyangium cellulosum</name>
    <dbReference type="NCBI Taxonomy" id="56"/>
    <lineage>
        <taxon>Bacteria</taxon>
        <taxon>Pseudomonadati</taxon>
        <taxon>Myxococcota</taxon>
        <taxon>Polyangia</taxon>
        <taxon>Polyangiales</taxon>
        <taxon>Polyangiaceae</taxon>
        <taxon>Sorangium</taxon>
    </lineage>
</organism>
<evidence type="ECO:0000256" key="6">
    <source>
        <dbReference type="ARBA" id="ARBA00023306"/>
    </source>
</evidence>
<dbReference type="GO" id="GO:0043093">
    <property type="term" value="P:FtsZ-dependent cytokinesis"/>
    <property type="evidence" value="ECO:0007669"/>
    <property type="project" value="TreeGrafter"/>
</dbReference>
<evidence type="ECO:0000256" key="3">
    <source>
        <dbReference type="ARBA" id="ARBA00022692"/>
    </source>
</evidence>
<evidence type="ECO:0000313" key="10">
    <source>
        <dbReference type="Proteomes" id="UP000238348"/>
    </source>
</evidence>
<keyword evidence="5 8" id="KW-0472">Membrane</keyword>
<keyword evidence="7" id="KW-0175">Coiled coil</keyword>
<dbReference type="Proteomes" id="UP000238348">
    <property type="component" value="Chromosome"/>
</dbReference>
<sequence length="109" mass="12382">MTRSRAVCERMSVRRIAQFLERTLPIAVLVVAVVGAPIMIFSPQGLPRLRELERELADVEEENAELGRQIEALRGKVARLRDDPTAVERIARDNLGLVRQSEVVFQFSR</sequence>
<keyword evidence="6" id="KW-0131">Cell cycle</keyword>
<dbReference type="AlphaFoldDB" id="A0A2L0EVC5"/>
<keyword evidence="2" id="KW-0132">Cell division</keyword>
<proteinExistence type="predicted"/>